<keyword evidence="2" id="KW-0812">Transmembrane</keyword>
<comment type="caution">
    <text evidence="4">The sequence shown here is derived from an EMBL/GenBank/DDBJ whole genome shotgun (WGS) entry which is preliminary data.</text>
</comment>
<evidence type="ECO:0008006" key="6">
    <source>
        <dbReference type="Google" id="ProtNLM"/>
    </source>
</evidence>
<keyword evidence="2" id="KW-0472">Membrane</keyword>
<protein>
    <recommendedName>
        <fullName evidence="6">Mid2 domain-containing protein</fullName>
    </recommendedName>
</protein>
<feature type="transmembrane region" description="Helical" evidence="2">
    <location>
        <begin position="201"/>
        <end position="222"/>
    </location>
</feature>
<proteinExistence type="predicted"/>
<dbReference type="InParanoid" id="A0A1Y2EFE8"/>
<keyword evidence="2" id="KW-1133">Transmembrane helix</keyword>
<dbReference type="STRING" id="1141098.A0A1Y2EFE8"/>
<reference evidence="4 5" key="1">
    <citation type="submission" date="2016-07" db="EMBL/GenBank/DDBJ databases">
        <title>Pervasive Adenine N6-methylation of Active Genes in Fungi.</title>
        <authorList>
            <consortium name="DOE Joint Genome Institute"/>
            <person name="Mondo S.J."/>
            <person name="Dannebaum R.O."/>
            <person name="Kuo R.C."/>
            <person name="Labutti K."/>
            <person name="Haridas S."/>
            <person name="Kuo A."/>
            <person name="Salamov A."/>
            <person name="Ahrendt S.R."/>
            <person name="Lipzen A."/>
            <person name="Sullivan W."/>
            <person name="Andreopoulos W.B."/>
            <person name="Clum A."/>
            <person name="Lindquist E."/>
            <person name="Daum C."/>
            <person name="Ramamoorthy G.K."/>
            <person name="Gryganskyi A."/>
            <person name="Culley D."/>
            <person name="Magnuson J.K."/>
            <person name="James T.Y."/>
            <person name="O'Malley M.A."/>
            <person name="Stajich J.E."/>
            <person name="Spatafora J.W."/>
            <person name="Visel A."/>
            <person name="Grigoriev I.V."/>
        </authorList>
    </citation>
    <scope>NUCLEOTIDE SEQUENCE [LARGE SCALE GENOMIC DNA]</scope>
    <source>
        <strain evidence="4 5">CBS 129021</strain>
    </source>
</reference>
<feature type="region of interest" description="Disordered" evidence="1">
    <location>
        <begin position="253"/>
        <end position="304"/>
    </location>
</feature>
<evidence type="ECO:0000256" key="2">
    <source>
        <dbReference type="SAM" id="Phobius"/>
    </source>
</evidence>
<feature type="signal peptide" evidence="3">
    <location>
        <begin position="1"/>
        <end position="23"/>
    </location>
</feature>
<feature type="compositionally biased region" description="Basic and acidic residues" evidence="1">
    <location>
        <begin position="291"/>
        <end position="304"/>
    </location>
</feature>
<dbReference type="Proteomes" id="UP000193689">
    <property type="component" value="Unassembled WGS sequence"/>
</dbReference>
<feature type="chain" id="PRO_5011965764" description="Mid2 domain-containing protein" evidence="3">
    <location>
        <begin position="24"/>
        <end position="304"/>
    </location>
</feature>
<dbReference type="GeneID" id="63775665"/>
<dbReference type="OrthoDB" id="5215637at2759"/>
<keyword evidence="3" id="KW-0732">Signal</keyword>
<evidence type="ECO:0000313" key="4">
    <source>
        <dbReference type="EMBL" id="ORY70290.1"/>
    </source>
</evidence>
<organism evidence="4 5">
    <name type="scientific">Pseudomassariella vexata</name>
    <dbReference type="NCBI Taxonomy" id="1141098"/>
    <lineage>
        <taxon>Eukaryota</taxon>
        <taxon>Fungi</taxon>
        <taxon>Dikarya</taxon>
        <taxon>Ascomycota</taxon>
        <taxon>Pezizomycotina</taxon>
        <taxon>Sordariomycetes</taxon>
        <taxon>Xylariomycetidae</taxon>
        <taxon>Amphisphaeriales</taxon>
        <taxon>Pseudomassariaceae</taxon>
        <taxon>Pseudomassariella</taxon>
    </lineage>
</organism>
<evidence type="ECO:0000313" key="5">
    <source>
        <dbReference type="Proteomes" id="UP000193689"/>
    </source>
</evidence>
<sequence length="304" mass="31952">MESRLASFCLWATLLQSVHITLTAATCYFPNTEETLENYPCNPDVDDSPCCGGGLGNVCLSNGLCLSGDGHLIRGACTNTDWNGCPNICLSASTGGTDLISCSNVTSTDNSYCCDHTNGCCDSAVGRFNVLPSNPTTSASWNVASTRYVVVSQASSTTSSSSTNTRSAASQTATSSTTSTDIEPTETSSVSSSELSTGAKVGIGVGVGVGALMFGILVYILWRLGQTDKLVRGGQQPPDGPASQESKEMVTGNNTDYFQPYQEAPAELSPQAVRRELSAWTPPQELQAHNLHAELPAHRETRAT</sequence>
<evidence type="ECO:0000256" key="3">
    <source>
        <dbReference type="SAM" id="SignalP"/>
    </source>
</evidence>
<dbReference type="EMBL" id="MCFJ01000002">
    <property type="protein sequence ID" value="ORY70290.1"/>
    <property type="molecule type" value="Genomic_DNA"/>
</dbReference>
<accession>A0A1Y2EFE8</accession>
<dbReference type="AlphaFoldDB" id="A0A1Y2EFE8"/>
<feature type="region of interest" description="Disordered" evidence="1">
    <location>
        <begin position="155"/>
        <end position="195"/>
    </location>
</feature>
<keyword evidence="5" id="KW-1185">Reference proteome</keyword>
<name>A0A1Y2EFE8_9PEZI</name>
<evidence type="ECO:0000256" key="1">
    <source>
        <dbReference type="SAM" id="MobiDB-lite"/>
    </source>
</evidence>
<gene>
    <name evidence="4" type="ORF">BCR38DRAFT_421698</name>
</gene>
<dbReference type="RefSeq" id="XP_040720240.1">
    <property type="nucleotide sequence ID" value="XM_040859453.1"/>
</dbReference>